<name>A0ABT9KWK6_9ACTN</name>
<comment type="caution">
    <text evidence="1">The sequence shown here is derived from an EMBL/GenBank/DDBJ whole genome shotgun (WGS) entry which is preliminary data.</text>
</comment>
<evidence type="ECO:0000313" key="2">
    <source>
        <dbReference type="Proteomes" id="UP001234880"/>
    </source>
</evidence>
<proteinExistence type="predicted"/>
<evidence type="ECO:0000313" key="1">
    <source>
        <dbReference type="EMBL" id="MDP9612828.1"/>
    </source>
</evidence>
<dbReference type="EMBL" id="JAURUE010000001">
    <property type="protein sequence ID" value="MDP9612828.1"/>
    <property type="molecule type" value="Genomic_DNA"/>
</dbReference>
<dbReference type="Proteomes" id="UP001234880">
    <property type="component" value="Unassembled WGS sequence"/>
</dbReference>
<gene>
    <name evidence="1" type="ORF">JOF35_005105</name>
</gene>
<accession>A0ABT9KWK6</accession>
<protein>
    <submittedName>
        <fullName evidence="1">Uncharacterized protein</fullName>
    </submittedName>
</protein>
<organism evidence="1 2">
    <name type="scientific">Streptomyces demainii</name>
    <dbReference type="NCBI Taxonomy" id="588122"/>
    <lineage>
        <taxon>Bacteria</taxon>
        <taxon>Bacillati</taxon>
        <taxon>Actinomycetota</taxon>
        <taxon>Actinomycetes</taxon>
        <taxon>Kitasatosporales</taxon>
        <taxon>Streptomycetaceae</taxon>
        <taxon>Streptomyces</taxon>
    </lineage>
</organism>
<keyword evidence="2" id="KW-1185">Reference proteome</keyword>
<reference evidence="1 2" key="1">
    <citation type="submission" date="2023-07" db="EMBL/GenBank/DDBJ databases">
        <title>Sequencing the genomes of 1000 actinobacteria strains.</title>
        <authorList>
            <person name="Klenk H.-P."/>
        </authorList>
    </citation>
    <scope>NUCLEOTIDE SEQUENCE [LARGE SCALE GENOMIC DNA]</scope>
    <source>
        <strain evidence="1 2">DSM 41600</strain>
    </source>
</reference>
<sequence length="60" mass="6233">MQAMLVNARKWTAFSFVTTVESSASGEPGHRAFDRPAVASQLLGGLDAFAGDAVPDAVLP</sequence>